<organism evidence="2 3">
    <name type="scientific">Enterovibrio gelatinilyticus</name>
    <dbReference type="NCBI Taxonomy" id="2899819"/>
    <lineage>
        <taxon>Bacteria</taxon>
        <taxon>Pseudomonadati</taxon>
        <taxon>Pseudomonadota</taxon>
        <taxon>Gammaproteobacteria</taxon>
        <taxon>Vibrionales</taxon>
        <taxon>Vibrionaceae</taxon>
        <taxon>Enterovibrio</taxon>
    </lineage>
</organism>
<sequence>MKLYRSTSFQAQSMQFKWVTAILLYQGLRPSEACQLRVTDIRSEDGVACSPYQKRGSISM</sequence>
<dbReference type="InterPro" id="IPR011010">
    <property type="entry name" value="DNA_brk_join_enz"/>
</dbReference>
<dbReference type="SUPFAM" id="SSF56349">
    <property type="entry name" value="DNA breaking-rejoining enzymes"/>
    <property type="match status" value="1"/>
</dbReference>
<evidence type="ECO:0008006" key="4">
    <source>
        <dbReference type="Google" id="ProtNLM"/>
    </source>
</evidence>
<keyword evidence="3" id="KW-1185">Reference proteome</keyword>
<gene>
    <name evidence="2" type="ORF">LRP50_20630</name>
</gene>
<protein>
    <recommendedName>
        <fullName evidence="4">Tyr recombinase domain-containing protein</fullName>
    </recommendedName>
</protein>
<name>A0ABT5R7P5_9GAMM</name>
<evidence type="ECO:0000313" key="3">
    <source>
        <dbReference type="Proteomes" id="UP001149400"/>
    </source>
</evidence>
<reference evidence="2" key="1">
    <citation type="submission" date="2021-12" db="EMBL/GenBank/DDBJ databases">
        <title>Enterovibrio ZSDZ35 sp. nov. and Enterovibrio ZSDZ42 sp. nov., isolated from coastal seawater in Qingdao.</title>
        <authorList>
            <person name="Zhang P."/>
        </authorList>
    </citation>
    <scope>NUCLEOTIDE SEQUENCE</scope>
    <source>
        <strain evidence="2">ZSDZ42</strain>
    </source>
</reference>
<proteinExistence type="predicted"/>
<comment type="caution">
    <text evidence="2">The sequence shown here is derived from an EMBL/GenBank/DDBJ whole genome shotgun (WGS) entry which is preliminary data.</text>
</comment>
<evidence type="ECO:0000313" key="2">
    <source>
        <dbReference type="EMBL" id="MDD1795537.1"/>
    </source>
</evidence>
<evidence type="ECO:0000256" key="1">
    <source>
        <dbReference type="ARBA" id="ARBA00023172"/>
    </source>
</evidence>
<dbReference type="EMBL" id="JAJUBC010000030">
    <property type="protein sequence ID" value="MDD1795537.1"/>
    <property type="molecule type" value="Genomic_DNA"/>
</dbReference>
<accession>A0ABT5R7P5</accession>
<dbReference type="Gene3D" id="1.10.443.10">
    <property type="entry name" value="Intergrase catalytic core"/>
    <property type="match status" value="1"/>
</dbReference>
<keyword evidence="1" id="KW-0233">DNA recombination</keyword>
<dbReference type="RefSeq" id="WP_274166330.1">
    <property type="nucleotide sequence ID" value="NZ_JAJUBC010000030.1"/>
</dbReference>
<dbReference type="Proteomes" id="UP001149400">
    <property type="component" value="Unassembled WGS sequence"/>
</dbReference>
<dbReference type="InterPro" id="IPR013762">
    <property type="entry name" value="Integrase-like_cat_sf"/>
</dbReference>